<keyword evidence="1" id="KW-0812">Transmembrane</keyword>
<sequence length="273" mass="29562">MPLPAGGVRMAVPLRRGERAQWPVSTIPIESLEATAQEWYRFRDSSWGVMLYNHYGIFSAAVVTLMVLLGLGWRLALAVACRRDHSGQCNTFQPSTCDKLTGCVFVYEDGEGICTTEAAFTACEDLKDFFGRVGVLMLVNPLVLVGLVLYVKYRLLPRLRDEAGGRLAAPLSEALDGSGWSVKAHALVRNKGTQAPQGLRQGCCSPGWIWLEFVPYDNPVVGAPPAAFVAQPLSASVVTGFVVEEPGVAMARELQPVLAHGAPPERLRPLLAS</sequence>
<reference evidence="2" key="1">
    <citation type="submission" date="2023-10" db="EMBL/GenBank/DDBJ databases">
        <authorList>
            <person name="Chen Y."/>
            <person name="Shah S."/>
            <person name="Dougan E. K."/>
            <person name="Thang M."/>
            <person name="Chan C."/>
        </authorList>
    </citation>
    <scope>NUCLEOTIDE SEQUENCE [LARGE SCALE GENOMIC DNA]</scope>
</reference>
<evidence type="ECO:0000313" key="2">
    <source>
        <dbReference type="EMBL" id="CAK0799738.1"/>
    </source>
</evidence>
<dbReference type="Proteomes" id="UP001189429">
    <property type="component" value="Unassembled WGS sequence"/>
</dbReference>
<keyword evidence="1" id="KW-1133">Transmembrane helix</keyword>
<evidence type="ECO:0000256" key="1">
    <source>
        <dbReference type="SAM" id="Phobius"/>
    </source>
</evidence>
<name>A0ABN9Q253_9DINO</name>
<evidence type="ECO:0000313" key="3">
    <source>
        <dbReference type="Proteomes" id="UP001189429"/>
    </source>
</evidence>
<dbReference type="EMBL" id="CAUYUJ010002222">
    <property type="protein sequence ID" value="CAK0799738.1"/>
    <property type="molecule type" value="Genomic_DNA"/>
</dbReference>
<protein>
    <submittedName>
        <fullName evidence="2">Uncharacterized protein</fullName>
    </submittedName>
</protein>
<keyword evidence="1" id="KW-0472">Membrane</keyword>
<proteinExistence type="predicted"/>
<accession>A0ABN9Q253</accession>
<keyword evidence="3" id="KW-1185">Reference proteome</keyword>
<feature type="transmembrane region" description="Helical" evidence="1">
    <location>
        <begin position="51"/>
        <end position="73"/>
    </location>
</feature>
<feature type="transmembrane region" description="Helical" evidence="1">
    <location>
        <begin position="129"/>
        <end position="151"/>
    </location>
</feature>
<organism evidence="2 3">
    <name type="scientific">Prorocentrum cordatum</name>
    <dbReference type="NCBI Taxonomy" id="2364126"/>
    <lineage>
        <taxon>Eukaryota</taxon>
        <taxon>Sar</taxon>
        <taxon>Alveolata</taxon>
        <taxon>Dinophyceae</taxon>
        <taxon>Prorocentrales</taxon>
        <taxon>Prorocentraceae</taxon>
        <taxon>Prorocentrum</taxon>
    </lineage>
</organism>
<gene>
    <name evidence="2" type="ORF">PCOR1329_LOCUS8097</name>
</gene>
<comment type="caution">
    <text evidence="2">The sequence shown here is derived from an EMBL/GenBank/DDBJ whole genome shotgun (WGS) entry which is preliminary data.</text>
</comment>